<dbReference type="RefSeq" id="WP_045682769.1">
    <property type="nucleotide sequence ID" value="NZ_CP010803.1"/>
</dbReference>
<sequence>MTRHEAIADDPHGPQDTGTVTADTHPLACSFNAKWLWPMKAVIAYARLQDPVRFPLGHIGVEPAVEGGVLVSVFSGHAMAFIHDRDGSASESLTLDLPDAAFDLCRPQGPVRMSSCGWEHVFSLPEWTQPGKALFHEAGMMIFPRMAPPGWHADAEEGQDFLPLLFQQTASCCSRLMPGHDYRISRGIPHDWRRLIVNWMAGSFEADHVLFNPNIPALFSGFLDVMNPQSTLSTKHWLRKTGPNVMTVAGHPEFIGFWMPMREDRPGDEPAEFKQLPARFLNEVSGHG</sequence>
<accession>A0A0D5LSW8</accession>
<dbReference type="EMBL" id="CP010803">
    <property type="protein sequence ID" value="AJY46852.1"/>
    <property type="molecule type" value="Genomic_DNA"/>
</dbReference>
<feature type="compositionally biased region" description="Basic and acidic residues" evidence="1">
    <location>
        <begin position="1"/>
        <end position="13"/>
    </location>
</feature>
<dbReference type="KEGG" id="mey:TM49_16110"/>
<protein>
    <submittedName>
        <fullName evidence="2">Uncharacterized protein</fullName>
    </submittedName>
</protein>
<evidence type="ECO:0000313" key="3">
    <source>
        <dbReference type="Proteomes" id="UP000032611"/>
    </source>
</evidence>
<dbReference type="PATRIC" id="fig|1486262.3.peg.3327"/>
<evidence type="ECO:0000313" key="2">
    <source>
        <dbReference type="EMBL" id="AJY46852.1"/>
    </source>
</evidence>
<reference evidence="2 3" key="1">
    <citation type="journal article" date="2015" name="Genome Announc.">
        <title>Complete genome sequence of Martelella endophytica YC6887, which has antifungal activity associated with a halophyte.</title>
        <authorList>
            <person name="Khan A."/>
            <person name="Khan H."/>
            <person name="Chung E.J."/>
            <person name="Hossain M.T."/>
            <person name="Chung Y.R."/>
        </authorList>
    </citation>
    <scope>NUCLEOTIDE SEQUENCE [LARGE SCALE GENOMIC DNA]</scope>
    <source>
        <strain evidence="2">YC6887</strain>
    </source>
</reference>
<evidence type="ECO:0000256" key="1">
    <source>
        <dbReference type="SAM" id="MobiDB-lite"/>
    </source>
</evidence>
<dbReference type="Proteomes" id="UP000032611">
    <property type="component" value="Chromosome"/>
</dbReference>
<feature type="region of interest" description="Disordered" evidence="1">
    <location>
        <begin position="1"/>
        <end position="21"/>
    </location>
</feature>
<dbReference type="OrthoDB" id="8410996at2"/>
<keyword evidence="3" id="KW-1185">Reference proteome</keyword>
<gene>
    <name evidence="2" type="ORF">TM49_16110</name>
</gene>
<name>A0A0D5LSW8_MAREN</name>
<proteinExistence type="predicted"/>
<dbReference type="HOGENOM" id="CLU_965769_0_0_5"/>
<dbReference type="AlphaFoldDB" id="A0A0D5LSW8"/>
<organism evidence="2 3">
    <name type="scientific">Martelella endophytica</name>
    <dbReference type="NCBI Taxonomy" id="1486262"/>
    <lineage>
        <taxon>Bacteria</taxon>
        <taxon>Pseudomonadati</taxon>
        <taxon>Pseudomonadota</taxon>
        <taxon>Alphaproteobacteria</taxon>
        <taxon>Hyphomicrobiales</taxon>
        <taxon>Aurantimonadaceae</taxon>
        <taxon>Martelella</taxon>
    </lineage>
</organism>